<comment type="similarity">
    <text evidence="1">Belongs to the Nre family.</text>
</comment>
<dbReference type="STRING" id="523844.MSTHT_1477"/>
<dbReference type="Proteomes" id="UP000066529">
    <property type="component" value="Chromosome"/>
</dbReference>
<dbReference type="GeneID" id="41603170"/>
<accession>A0A0E3KYX5</accession>
<dbReference type="PATRIC" id="fig|523844.20.peg.1849"/>
<dbReference type="KEGG" id="mthr:MSTHT_1477"/>
<proteinExistence type="inferred from homology"/>
<evidence type="ECO:0000256" key="1">
    <source>
        <dbReference type="HAMAP-Rule" id="MF_02096"/>
    </source>
</evidence>
<dbReference type="Pfam" id="PF04895">
    <property type="entry name" value="Nre_C"/>
    <property type="match status" value="1"/>
</dbReference>
<reference evidence="4 5" key="1">
    <citation type="submission" date="2014-07" db="EMBL/GenBank/DDBJ databases">
        <title>Methanogenic archaea and the global carbon cycle.</title>
        <authorList>
            <person name="Henriksen J.R."/>
            <person name="Luke J."/>
            <person name="Reinhart S."/>
            <person name="Benedict M.N."/>
            <person name="Youngblut N.D."/>
            <person name="Metcalf M.E."/>
            <person name="Whitaker R.J."/>
            <person name="Metcalf W.W."/>
        </authorList>
    </citation>
    <scope>NUCLEOTIDE SEQUENCE [LARGE SCALE GENOMIC DNA]</scope>
    <source>
        <strain evidence="5">ATCC 43570 / DSM 1825 / OCM 12 / VKM B-1830 / TM-1</strain>
    </source>
</reference>
<evidence type="ECO:0000259" key="3">
    <source>
        <dbReference type="Pfam" id="PF04895"/>
    </source>
</evidence>
<dbReference type="InterPro" id="IPR006979">
    <property type="entry name" value="Nre_C"/>
</dbReference>
<evidence type="ECO:0000313" key="4">
    <source>
        <dbReference type="EMBL" id="AKB13235.1"/>
    </source>
</evidence>
<keyword evidence="1" id="KW-0234">DNA repair</keyword>
<dbReference type="InterPro" id="IPR033167">
    <property type="entry name" value="Nre"/>
</dbReference>
<dbReference type="HAMAP" id="MF_02096">
    <property type="entry name" value="Nre"/>
    <property type="match status" value="1"/>
</dbReference>
<gene>
    <name evidence="4" type="ORF">MSTHT_1477</name>
</gene>
<keyword evidence="1" id="KW-0863">Zinc-finger</keyword>
<dbReference type="InterPro" id="IPR006978">
    <property type="entry name" value="Nre_N"/>
</dbReference>
<feature type="domain" description="Archaeal Nre C-terminal" evidence="3">
    <location>
        <begin position="296"/>
        <end position="405"/>
    </location>
</feature>
<name>A0A0E3KYX5_METTT</name>
<dbReference type="GO" id="GO:0006281">
    <property type="term" value="P:DNA repair"/>
    <property type="evidence" value="ECO:0007669"/>
    <property type="project" value="UniProtKB-UniRule"/>
</dbReference>
<dbReference type="EMBL" id="CP009501">
    <property type="protein sequence ID" value="AKB13235.1"/>
    <property type="molecule type" value="Genomic_DNA"/>
</dbReference>
<dbReference type="OrthoDB" id="6609at2157"/>
<sequence length="408" mass="45813">MNDTLCVKCKGKGLCGRPRCPILEKFKSLQSISPVISGNSVFGASPPAIFVGSYGYPRVSAGPLIPPLAKESEASIFEEPSAWANMQIEDIISLRSRMIRANTNFHVKKALEQENTLLVKAQELALSRKPVDTEAWFFKAPKQELKFDAVLTPMGPSGLVKNFEIAENPNVPKKVDYLVYDTDALAKDAVLELYKGNIPVEHITRLLSIGLLGRARKIVPTRWSITAVDDMAGKEFANRIKDFPWISEIQLFSETHFGNRFEVLILPRAYSFELIEIWLPKTVWSGESSWIAEDSEGYDGKKGYSPLAGGYYAARLPVLEYLKKIKRQASVFVLREITPDYWAPLGVWVVREGMRKALQNPPKKFDSLEAAVSDLAGRVSTPKAEWIQQAKLLSDFRFQTTLDFFFKG</sequence>
<evidence type="ECO:0000259" key="2">
    <source>
        <dbReference type="Pfam" id="PF04894"/>
    </source>
</evidence>
<dbReference type="PANTHER" id="PTHR38136">
    <property type="entry name" value="DNA REPAIR PROTEIN"/>
    <property type="match status" value="1"/>
</dbReference>
<feature type="zinc finger region" description="C4-type" evidence="1">
    <location>
        <begin position="6"/>
        <end position="20"/>
    </location>
</feature>
<dbReference type="GO" id="GO:0008270">
    <property type="term" value="F:zinc ion binding"/>
    <property type="evidence" value="ECO:0007669"/>
    <property type="project" value="UniProtKB-UniRule"/>
</dbReference>
<dbReference type="Pfam" id="PF04894">
    <property type="entry name" value="Nre_N"/>
    <property type="match status" value="1"/>
</dbReference>
<comment type="function">
    <text evidence="1">Involved in DNA damage repair.</text>
</comment>
<dbReference type="AlphaFoldDB" id="A0A0E3KYX5"/>
<keyword evidence="1" id="KW-0862">Zinc</keyword>
<dbReference type="PANTHER" id="PTHR38136:SF2">
    <property type="entry name" value="DNA REPAIR PROTEIN"/>
    <property type="match status" value="1"/>
</dbReference>
<evidence type="ECO:0000313" key="5">
    <source>
        <dbReference type="Proteomes" id="UP000066529"/>
    </source>
</evidence>
<keyword evidence="1" id="KW-0227">DNA damage</keyword>
<comment type="domain">
    <text evidence="1">Contains a predicted C4 metal binding domain at the N-terminus, which could be a zinc finger DNA binding domain.</text>
</comment>
<feature type="domain" description="Archaeal Nre N-terminal" evidence="2">
    <location>
        <begin position="14"/>
        <end position="285"/>
    </location>
</feature>
<keyword evidence="1" id="KW-0479">Metal-binding</keyword>
<dbReference type="HOGENOM" id="CLU_039703_0_0_2"/>
<dbReference type="RefSeq" id="WP_048168465.1">
    <property type="nucleotide sequence ID" value="NZ_CP009501.1"/>
</dbReference>
<organism evidence="4 5">
    <name type="scientific">Methanosarcina thermophila (strain ATCC 43570 / DSM 1825 / OCM 12 / VKM B-1830 / TM-1)</name>
    <dbReference type="NCBI Taxonomy" id="523844"/>
    <lineage>
        <taxon>Archaea</taxon>
        <taxon>Methanobacteriati</taxon>
        <taxon>Methanobacteriota</taxon>
        <taxon>Stenosarchaea group</taxon>
        <taxon>Methanomicrobia</taxon>
        <taxon>Methanosarcinales</taxon>
        <taxon>Methanosarcinaceae</taxon>
        <taxon>Methanosarcina</taxon>
    </lineage>
</organism>
<protein>
    <recommendedName>
        <fullName evidence="1">DNA repair protein</fullName>
    </recommendedName>
</protein>